<dbReference type="InterPro" id="IPR016181">
    <property type="entry name" value="Acyl_CoA_acyltransferase"/>
</dbReference>
<dbReference type="SUPFAM" id="SSF55729">
    <property type="entry name" value="Acyl-CoA N-acyltransferases (Nat)"/>
    <property type="match status" value="1"/>
</dbReference>
<keyword evidence="3" id="KW-1185">Reference proteome</keyword>
<dbReference type="RefSeq" id="WP_276112595.1">
    <property type="nucleotide sequence ID" value="NZ_JARJBB010000038.1"/>
</dbReference>
<dbReference type="CDD" id="cd04301">
    <property type="entry name" value="NAT_SF"/>
    <property type="match status" value="1"/>
</dbReference>
<feature type="domain" description="N-acetyltransferase" evidence="1">
    <location>
        <begin position="1"/>
        <end position="133"/>
    </location>
</feature>
<protein>
    <submittedName>
        <fullName evidence="2">GNAT family N-acetyltransferase</fullName>
    </submittedName>
</protein>
<comment type="caution">
    <text evidence="2">The sequence shown here is derived from an EMBL/GenBank/DDBJ whole genome shotgun (WGS) entry which is preliminary data.</text>
</comment>
<evidence type="ECO:0000259" key="1">
    <source>
        <dbReference type="PROSITE" id="PS51186"/>
    </source>
</evidence>
<gene>
    <name evidence="2" type="ORF">P3H78_31445</name>
</gene>
<dbReference type="Pfam" id="PF13508">
    <property type="entry name" value="Acetyltransf_7"/>
    <property type="match status" value="1"/>
</dbReference>
<dbReference type="PROSITE" id="PS51186">
    <property type="entry name" value="GNAT"/>
    <property type="match status" value="1"/>
</dbReference>
<dbReference type="InterPro" id="IPR000182">
    <property type="entry name" value="GNAT_dom"/>
</dbReference>
<sequence>MPQSTDSAVTDVYALTRKTDDEANETWLLLHDKDLLIAFVDIIDCGHELWVTDIAVNPGYRGRGLASRLLKAVIHENSSTDIALACCAITMDLQEWPKDTGGLPTDALAAWYARHGFRPAPNEDAANRMTRVP</sequence>
<dbReference type="EMBL" id="JARJBB010000038">
    <property type="protein sequence ID" value="MDF3303049.1"/>
    <property type="molecule type" value="Genomic_DNA"/>
</dbReference>
<name>A0ABT6AEH2_9ACTN</name>
<dbReference type="Gene3D" id="3.40.630.30">
    <property type="match status" value="1"/>
</dbReference>
<evidence type="ECO:0000313" key="3">
    <source>
        <dbReference type="Proteomes" id="UP001221150"/>
    </source>
</evidence>
<dbReference type="Proteomes" id="UP001221150">
    <property type="component" value="Unassembled WGS sequence"/>
</dbReference>
<organism evidence="2 3">
    <name type="scientific">Streptomyces tropicalis</name>
    <dbReference type="NCBI Taxonomy" id="3034234"/>
    <lineage>
        <taxon>Bacteria</taxon>
        <taxon>Bacillati</taxon>
        <taxon>Actinomycetota</taxon>
        <taxon>Actinomycetes</taxon>
        <taxon>Kitasatosporales</taxon>
        <taxon>Streptomycetaceae</taxon>
        <taxon>Streptomyces</taxon>
    </lineage>
</organism>
<evidence type="ECO:0000313" key="2">
    <source>
        <dbReference type="EMBL" id="MDF3303049.1"/>
    </source>
</evidence>
<accession>A0ABT6AEH2</accession>
<reference evidence="2 3" key="1">
    <citation type="submission" date="2023-03" db="EMBL/GenBank/DDBJ databases">
        <title>Draft genome sequence of Streptomyces sp. K1PA1 isolated from peat swamp forest in Thailand.</title>
        <authorList>
            <person name="Klaysubun C."/>
            <person name="Duangmal K."/>
        </authorList>
    </citation>
    <scope>NUCLEOTIDE SEQUENCE [LARGE SCALE GENOMIC DNA]</scope>
    <source>
        <strain evidence="2 3">K1PA1</strain>
    </source>
</reference>
<proteinExistence type="predicted"/>